<sequence length="695" mass="77559">MRSSRSRASNASGHSCGPTLSRVLPPTVSEIPPCAAGDSPVPSPHRRSNMRRSRQSVPRLSLSPSPRRSAIHAPRAVARLFHQFASYNKDQILDADRLESELNQMANDNAKLMRDPNKKYILSMHSPFKMYWDSVLAFATCYALIYIPANIAFGLSDTNRTMFDIQVIVDTLLVLDVLVRFQTSYEDPFTHQEVFDAARIRQRYIVRWFALDFLGSVPSSFLGRGAYIRYPSLKFIRLCIILRAVHMAQSTVFVTFMHRMSRRMNSSLLRLFLLGILYLVALHYVACGYYVMTAWEKNDSKWAIPFVANDTTAVKYIGSFYQALAATSGASLNPKTMVEMHATSTLLLLGIVVNASIFGTCATLMKQVNLVADEHARQVDAIRTGLIAHHATEDLQARIMHYYDSVLGEEKAHVATATGLEGLPPKLNVQLTLMLHVDFLRKVPLFYTMELDDIVALVQGLERVVALAGEVIVRQGEIDLALYMIEAGTVDVVLTEPHLPRAGKSKPHRVVLNQLHAGDVFGSLDTDKAPATIEATALCSLHVLTKATLDAITRENDRLRAALLHTQLNKTPLAAAAAKKWASSRKKETKLSPLEAIMKDVRMKHMAQRMLRRQPKSLRSLFPNGVLEESGRVNSAKAREREKALKMLQILKGKVQLDVATMQYVNHLTHVGAKRMAGAKRIKRSILSEASARQS</sequence>
<dbReference type="STRING" id="157072.A0A024TJ57"/>
<dbReference type="SUPFAM" id="SSF51206">
    <property type="entry name" value="cAMP-binding domain-like"/>
    <property type="match status" value="1"/>
</dbReference>
<keyword evidence="4" id="KW-0472">Membrane</keyword>
<dbReference type="EMBL" id="KI913987">
    <property type="protein sequence ID" value="ETV94088.1"/>
    <property type="molecule type" value="Genomic_DNA"/>
</dbReference>
<dbReference type="SUPFAM" id="SSF81324">
    <property type="entry name" value="Voltage-gated potassium channels"/>
    <property type="match status" value="1"/>
</dbReference>
<dbReference type="GO" id="GO:0005221">
    <property type="term" value="F:intracellularly cyclic nucleotide-activated monoatomic cation channel activity"/>
    <property type="evidence" value="ECO:0007669"/>
    <property type="project" value="InterPro"/>
</dbReference>
<feature type="transmembrane region" description="Helical" evidence="4">
    <location>
        <begin position="204"/>
        <end position="223"/>
    </location>
</feature>
<dbReference type="Pfam" id="PF00027">
    <property type="entry name" value="cNMP_binding"/>
    <property type="match status" value="1"/>
</dbReference>
<dbReference type="PROSITE" id="PS50042">
    <property type="entry name" value="CNMP_BINDING_3"/>
    <property type="match status" value="1"/>
</dbReference>
<evidence type="ECO:0000256" key="3">
    <source>
        <dbReference type="SAM" id="MobiDB-lite"/>
    </source>
</evidence>
<dbReference type="PANTHER" id="PTHR45638:SF11">
    <property type="entry name" value="CYCLIC NUCLEOTIDE-GATED CATION CHANNEL SUBUNIT A"/>
    <property type="match status" value="1"/>
</dbReference>
<keyword evidence="1" id="KW-1071">Ligand-gated ion channel</keyword>
<keyword evidence="1" id="KW-0407">Ion channel</keyword>
<keyword evidence="1" id="KW-0406">Ion transport</keyword>
<reference evidence="6" key="1">
    <citation type="submission" date="2013-12" db="EMBL/GenBank/DDBJ databases">
        <title>The Genome Sequence of Aphanomyces invadans NJM9701.</title>
        <authorList>
            <consortium name="The Broad Institute Genomics Platform"/>
            <person name="Russ C."/>
            <person name="Tyler B."/>
            <person name="van West P."/>
            <person name="Dieguez-Uribeondo J."/>
            <person name="Young S.K."/>
            <person name="Zeng Q."/>
            <person name="Gargeya S."/>
            <person name="Fitzgerald M."/>
            <person name="Abouelleil A."/>
            <person name="Alvarado L."/>
            <person name="Chapman S.B."/>
            <person name="Gainer-Dewar J."/>
            <person name="Goldberg J."/>
            <person name="Griggs A."/>
            <person name="Gujja S."/>
            <person name="Hansen M."/>
            <person name="Howarth C."/>
            <person name="Imamovic A."/>
            <person name="Ireland A."/>
            <person name="Larimer J."/>
            <person name="McCowan C."/>
            <person name="Murphy C."/>
            <person name="Pearson M."/>
            <person name="Poon T.W."/>
            <person name="Priest M."/>
            <person name="Roberts A."/>
            <person name="Saif S."/>
            <person name="Shea T."/>
            <person name="Sykes S."/>
            <person name="Wortman J."/>
            <person name="Nusbaum C."/>
            <person name="Birren B."/>
        </authorList>
    </citation>
    <scope>NUCLEOTIDE SEQUENCE [LARGE SCALE GENOMIC DNA]</scope>
    <source>
        <strain evidence="6">NJM9701</strain>
    </source>
</reference>
<gene>
    <name evidence="6" type="ORF">H310_12108</name>
</gene>
<keyword evidence="2" id="KW-0175">Coiled coil</keyword>
<dbReference type="GO" id="GO:0044877">
    <property type="term" value="F:protein-containing complex binding"/>
    <property type="evidence" value="ECO:0007669"/>
    <property type="project" value="TreeGrafter"/>
</dbReference>
<dbReference type="CDD" id="cd00038">
    <property type="entry name" value="CAP_ED"/>
    <property type="match status" value="1"/>
</dbReference>
<name>A0A024TJ57_9STRA</name>
<keyword evidence="1" id="KW-0813">Transport</keyword>
<evidence type="ECO:0000256" key="1">
    <source>
        <dbReference type="ARBA" id="ARBA00023286"/>
    </source>
</evidence>
<dbReference type="GeneID" id="20089158"/>
<dbReference type="VEuPathDB" id="FungiDB:H310_12108"/>
<accession>A0A024TJ57</accession>
<feature type="coiled-coil region" evidence="2">
    <location>
        <begin position="88"/>
        <end position="115"/>
    </location>
</feature>
<feature type="compositionally biased region" description="Low complexity" evidence="3">
    <location>
        <begin position="1"/>
        <end position="12"/>
    </location>
</feature>
<dbReference type="RefSeq" id="XP_008877292.1">
    <property type="nucleotide sequence ID" value="XM_008879070.1"/>
</dbReference>
<proteinExistence type="predicted"/>
<dbReference type="InterPro" id="IPR050866">
    <property type="entry name" value="CNG_cation_channel"/>
</dbReference>
<dbReference type="AlphaFoldDB" id="A0A024TJ57"/>
<feature type="transmembrane region" description="Helical" evidence="4">
    <location>
        <begin position="268"/>
        <end position="292"/>
    </location>
</feature>
<dbReference type="OrthoDB" id="74984at2759"/>
<dbReference type="Gene3D" id="2.60.120.10">
    <property type="entry name" value="Jelly Rolls"/>
    <property type="match status" value="1"/>
</dbReference>
<organism evidence="6">
    <name type="scientific">Aphanomyces invadans</name>
    <dbReference type="NCBI Taxonomy" id="157072"/>
    <lineage>
        <taxon>Eukaryota</taxon>
        <taxon>Sar</taxon>
        <taxon>Stramenopiles</taxon>
        <taxon>Oomycota</taxon>
        <taxon>Saprolegniomycetes</taxon>
        <taxon>Saprolegniales</taxon>
        <taxon>Verrucalvaceae</taxon>
        <taxon>Aphanomyces</taxon>
    </lineage>
</organism>
<evidence type="ECO:0000256" key="4">
    <source>
        <dbReference type="SAM" id="Phobius"/>
    </source>
</evidence>
<evidence type="ECO:0000259" key="5">
    <source>
        <dbReference type="PROSITE" id="PS50042"/>
    </source>
</evidence>
<dbReference type="InterPro" id="IPR018490">
    <property type="entry name" value="cNMP-bd_dom_sf"/>
</dbReference>
<feature type="transmembrane region" description="Helical" evidence="4">
    <location>
        <begin position="130"/>
        <end position="153"/>
    </location>
</feature>
<dbReference type="SMART" id="SM00100">
    <property type="entry name" value="cNMP"/>
    <property type="match status" value="1"/>
</dbReference>
<evidence type="ECO:0000256" key="2">
    <source>
        <dbReference type="SAM" id="Coils"/>
    </source>
</evidence>
<feature type="transmembrane region" description="Helical" evidence="4">
    <location>
        <begin position="235"/>
        <end position="256"/>
    </location>
</feature>
<dbReference type="Gene3D" id="1.10.287.70">
    <property type="match status" value="1"/>
</dbReference>
<keyword evidence="4" id="KW-0812">Transmembrane</keyword>
<evidence type="ECO:0000313" key="6">
    <source>
        <dbReference type="EMBL" id="ETV94088.1"/>
    </source>
</evidence>
<dbReference type="eggNOG" id="KOG0501">
    <property type="taxonomic scope" value="Eukaryota"/>
</dbReference>
<keyword evidence="4" id="KW-1133">Transmembrane helix</keyword>
<dbReference type="InterPro" id="IPR014710">
    <property type="entry name" value="RmlC-like_jellyroll"/>
</dbReference>
<feature type="region of interest" description="Disordered" evidence="3">
    <location>
        <begin position="1"/>
        <end position="69"/>
    </location>
</feature>
<feature type="compositionally biased region" description="Basic residues" evidence="3">
    <location>
        <begin position="44"/>
        <end position="54"/>
    </location>
</feature>
<feature type="transmembrane region" description="Helical" evidence="4">
    <location>
        <begin position="346"/>
        <end position="365"/>
    </location>
</feature>
<feature type="domain" description="Cyclic nucleotide-binding" evidence="5">
    <location>
        <begin position="445"/>
        <end position="524"/>
    </location>
</feature>
<dbReference type="PANTHER" id="PTHR45638">
    <property type="entry name" value="CYCLIC NUCLEOTIDE-GATED CATION CHANNEL SUBUNIT A"/>
    <property type="match status" value="1"/>
</dbReference>
<protein>
    <recommendedName>
        <fullName evidence="5">Cyclic nucleotide-binding domain-containing protein</fullName>
    </recommendedName>
</protein>
<dbReference type="InterPro" id="IPR000595">
    <property type="entry name" value="cNMP-bd_dom"/>
</dbReference>
<feature type="compositionally biased region" description="Low complexity" evidence="3">
    <location>
        <begin position="55"/>
        <end position="68"/>
    </location>
</feature>